<feature type="transmembrane region" description="Helical" evidence="2">
    <location>
        <begin position="60"/>
        <end position="80"/>
    </location>
</feature>
<reference evidence="3" key="1">
    <citation type="submission" date="2022-04" db="EMBL/GenBank/DDBJ databases">
        <title>Genomic comparison of 19 strains of Xanthomonas nasturtii, a newly emerging watercress pathogen.</title>
        <authorList>
            <person name="Harrison J."/>
            <person name="Greer S."/>
            <person name="Hussain R."/>
            <person name="Lascelles D."/>
            <person name="Roberts M."/>
            <person name="Carter B."/>
            <person name="Bryning A."/>
            <person name="Carroll S."/>
            <person name="Aspin A."/>
            <person name="Cruz L."/>
            <person name="Cruz J."/>
            <person name="Grant M."/>
            <person name="Vicente J."/>
            <person name="Studholme D.J."/>
        </authorList>
    </citation>
    <scope>NUCLEOTIDE SEQUENCE</scope>
    <source>
        <strain evidence="3">10016B</strain>
    </source>
</reference>
<organism evidence="3 4">
    <name type="scientific">Xanthomonas nasturtii</name>
    <dbReference type="NCBI Taxonomy" id="1843581"/>
    <lineage>
        <taxon>Bacteria</taxon>
        <taxon>Pseudomonadati</taxon>
        <taxon>Pseudomonadota</taxon>
        <taxon>Gammaproteobacteria</taxon>
        <taxon>Lysobacterales</taxon>
        <taxon>Lysobacteraceae</taxon>
        <taxon>Xanthomonas</taxon>
    </lineage>
</organism>
<evidence type="ECO:0000313" key="3">
    <source>
        <dbReference type="EMBL" id="MCL1553760.1"/>
    </source>
</evidence>
<keyword evidence="2" id="KW-1133">Transmembrane helix</keyword>
<accession>A0ABT0LWP3</accession>
<proteinExistence type="predicted"/>
<gene>
    <name evidence="3" type="ORF">M3O51_21335</name>
</gene>
<name>A0ABT0LWP3_9XANT</name>
<dbReference type="RefSeq" id="WP_249048639.1">
    <property type="nucleotide sequence ID" value="NZ_JAMBEC010000112.1"/>
</dbReference>
<feature type="transmembrane region" description="Helical" evidence="2">
    <location>
        <begin position="107"/>
        <end position="129"/>
    </location>
</feature>
<protein>
    <recommendedName>
        <fullName evidence="5">Transmembrane protein</fullName>
    </recommendedName>
</protein>
<sequence length="214" mass="23002">MSSTPPPDQKDVEYYAAQANAWFNTALEHDKSILALSSGAIGLLVTILTTVGAKSQLDQWLFGLALLSFVVSAVTILVIFRKNKAYLEDLVKNKESRLESELRKYDLLAICAFGLGISLVVALGISSVVQPHQRKIIMSKKITLEEALRTARDEPTFESYVGANKMRAQPEEIKSFGGAGRVAPATNAPAATQPAASAQETTSPPATSTPTPKK</sequence>
<evidence type="ECO:0000256" key="2">
    <source>
        <dbReference type="SAM" id="Phobius"/>
    </source>
</evidence>
<evidence type="ECO:0008006" key="5">
    <source>
        <dbReference type="Google" id="ProtNLM"/>
    </source>
</evidence>
<feature type="transmembrane region" description="Helical" evidence="2">
    <location>
        <begin position="33"/>
        <end position="53"/>
    </location>
</feature>
<evidence type="ECO:0000313" key="4">
    <source>
        <dbReference type="Proteomes" id="UP001167357"/>
    </source>
</evidence>
<feature type="region of interest" description="Disordered" evidence="1">
    <location>
        <begin position="172"/>
        <end position="214"/>
    </location>
</feature>
<keyword evidence="2" id="KW-0472">Membrane</keyword>
<keyword evidence="4" id="KW-1185">Reference proteome</keyword>
<dbReference type="Proteomes" id="UP001167357">
    <property type="component" value="Unassembled WGS sequence"/>
</dbReference>
<feature type="compositionally biased region" description="Low complexity" evidence="1">
    <location>
        <begin position="183"/>
        <end position="214"/>
    </location>
</feature>
<evidence type="ECO:0000256" key="1">
    <source>
        <dbReference type="SAM" id="MobiDB-lite"/>
    </source>
</evidence>
<keyword evidence="2" id="KW-0812">Transmembrane</keyword>
<comment type="caution">
    <text evidence="3">The sequence shown here is derived from an EMBL/GenBank/DDBJ whole genome shotgun (WGS) entry which is preliminary data.</text>
</comment>
<dbReference type="EMBL" id="JAMBED010000119">
    <property type="protein sequence ID" value="MCL1553760.1"/>
    <property type="molecule type" value="Genomic_DNA"/>
</dbReference>